<keyword evidence="1" id="KW-0472">Membrane</keyword>
<comment type="caution">
    <text evidence="2">The sequence shown here is derived from an EMBL/GenBank/DDBJ whole genome shotgun (WGS) entry which is preliminary data.</text>
</comment>
<dbReference type="EMBL" id="JAVMIP010000005">
    <property type="protein sequence ID" value="MDS3860670.1"/>
    <property type="molecule type" value="Genomic_DNA"/>
</dbReference>
<keyword evidence="1" id="KW-1133">Transmembrane helix</keyword>
<protein>
    <submittedName>
        <fullName evidence="2">Uncharacterized protein</fullName>
    </submittedName>
</protein>
<dbReference type="RefSeq" id="WP_322877938.1">
    <property type="nucleotide sequence ID" value="NZ_JAVMIP010000005.1"/>
</dbReference>
<evidence type="ECO:0000313" key="3">
    <source>
        <dbReference type="Proteomes" id="UP001268256"/>
    </source>
</evidence>
<evidence type="ECO:0000256" key="1">
    <source>
        <dbReference type="SAM" id="Phobius"/>
    </source>
</evidence>
<accession>A0AAE4JVT0</accession>
<feature type="transmembrane region" description="Helical" evidence="1">
    <location>
        <begin position="38"/>
        <end position="56"/>
    </location>
</feature>
<reference evidence="3" key="1">
    <citation type="submission" date="2023-07" db="EMBL/GenBank/DDBJ databases">
        <authorList>
            <person name="Luz R."/>
            <person name="Cordeiro R."/>
            <person name="Fonseca A."/>
            <person name="Goncalves V."/>
        </authorList>
    </citation>
    <scope>NUCLEOTIDE SEQUENCE [LARGE SCALE GENOMIC DNA]</scope>
    <source>
        <strain evidence="3">BACA0444</strain>
    </source>
</reference>
<keyword evidence="1" id="KW-0812">Transmembrane</keyword>
<name>A0AAE4JVT0_9CYAN</name>
<gene>
    <name evidence="2" type="ORF">RIF25_07575</name>
</gene>
<organism evidence="2 3">
    <name type="scientific">Pseudocalidococcus azoricus BACA0444</name>
    <dbReference type="NCBI Taxonomy" id="2918990"/>
    <lineage>
        <taxon>Bacteria</taxon>
        <taxon>Bacillati</taxon>
        <taxon>Cyanobacteriota</taxon>
        <taxon>Cyanophyceae</taxon>
        <taxon>Acaryochloridales</taxon>
        <taxon>Thermosynechococcaceae</taxon>
        <taxon>Pseudocalidococcus</taxon>
        <taxon>Pseudocalidococcus azoricus</taxon>
    </lineage>
</organism>
<keyword evidence="3" id="KW-1185">Reference proteome</keyword>
<proteinExistence type="predicted"/>
<sequence length="64" mass="7632">MPLHQALKQYLSPWFILVSAIGKLIWLEDQTAIHQEKARLLYALGLLNYLEIYAFLDDLPWWFL</sequence>
<feature type="transmembrane region" description="Helical" evidence="1">
    <location>
        <begin position="6"/>
        <end position="26"/>
    </location>
</feature>
<dbReference type="AlphaFoldDB" id="A0AAE4JVT0"/>
<dbReference type="Proteomes" id="UP001268256">
    <property type="component" value="Unassembled WGS sequence"/>
</dbReference>
<evidence type="ECO:0000313" key="2">
    <source>
        <dbReference type="EMBL" id="MDS3860670.1"/>
    </source>
</evidence>